<keyword evidence="1" id="KW-1133">Transmembrane helix</keyword>
<gene>
    <name evidence="3" type="ORF">H2021_01430</name>
</gene>
<protein>
    <submittedName>
        <fullName evidence="3">Fatty acid desaturase</fullName>
    </submittedName>
</protein>
<dbReference type="Proteomes" id="UP000585327">
    <property type="component" value="Unassembled WGS sequence"/>
</dbReference>
<proteinExistence type="predicted"/>
<dbReference type="GO" id="GO:0008610">
    <property type="term" value="P:lipid biosynthetic process"/>
    <property type="evidence" value="ECO:0007669"/>
    <property type="project" value="UniProtKB-ARBA"/>
</dbReference>
<dbReference type="PANTHER" id="PTHR19353">
    <property type="entry name" value="FATTY ACID DESATURASE 2"/>
    <property type="match status" value="1"/>
</dbReference>
<comment type="caution">
    <text evidence="3">The sequence shown here is derived from an EMBL/GenBank/DDBJ whole genome shotgun (WGS) entry which is preliminary data.</text>
</comment>
<evidence type="ECO:0000259" key="2">
    <source>
        <dbReference type="Pfam" id="PF00487"/>
    </source>
</evidence>
<reference evidence="3 4" key="1">
    <citation type="submission" date="2020-06" db="EMBL/GenBank/DDBJ databases">
        <title>Dysbiosis in marine aquaculture revealed through microbiome analysis: reverse ecology for environmental sustainability.</title>
        <authorList>
            <person name="Haro-Moreno J.M."/>
            <person name="Coutinho F.H."/>
            <person name="Zaragoza-Solas A."/>
            <person name="Picazo A."/>
            <person name="Almagro-Moreno S."/>
            <person name="Lopez-Perez M."/>
        </authorList>
    </citation>
    <scope>NUCLEOTIDE SEQUENCE [LARGE SCALE GENOMIC DNA]</scope>
    <source>
        <strain evidence="3">MCMED-G42</strain>
    </source>
</reference>
<dbReference type="InterPro" id="IPR005804">
    <property type="entry name" value="FA_desaturase_dom"/>
</dbReference>
<dbReference type="InterPro" id="IPR012171">
    <property type="entry name" value="Fatty_acid_desaturase"/>
</dbReference>
<feature type="transmembrane region" description="Helical" evidence="1">
    <location>
        <begin position="126"/>
        <end position="143"/>
    </location>
</feature>
<feature type="transmembrane region" description="Helical" evidence="1">
    <location>
        <begin position="23"/>
        <end position="44"/>
    </location>
</feature>
<sequence>MDIVKKPEYRAILDVVKNHITDLAYPTIFLSFISVAAIIFLQILYLDNYLPYWLHLILTSYLLYLIYTPFHEATHGNISSKYKWLNRLFGSISAFFYLHSFTQHKWSHLTHHKYANDPILDPDGLIQGKNLFTTIIKSFFLSLTKDLIYFQRKEVKNAPGTKKVIYIGILESIIPIVFIIFLTSALSLPWHHFILSYVLPLLFATIILGVFFDYLVHRPHKSTERFGDTNVIRTKSKLDDVMTYIWVYQNYHGMHHLFPKLPFYNYKKVFVESEKELESLGLPIITLGKD</sequence>
<feature type="transmembrane region" description="Helical" evidence="1">
    <location>
        <begin position="88"/>
        <end position="106"/>
    </location>
</feature>
<feature type="transmembrane region" description="Helical" evidence="1">
    <location>
        <begin position="164"/>
        <end position="188"/>
    </location>
</feature>
<organism evidence="3 4">
    <name type="scientific">SAR86 cluster bacterium</name>
    <dbReference type="NCBI Taxonomy" id="2030880"/>
    <lineage>
        <taxon>Bacteria</taxon>
        <taxon>Pseudomonadati</taxon>
        <taxon>Pseudomonadota</taxon>
        <taxon>Gammaproteobacteria</taxon>
        <taxon>SAR86 cluster</taxon>
    </lineage>
</organism>
<feature type="transmembrane region" description="Helical" evidence="1">
    <location>
        <begin position="50"/>
        <end position="67"/>
    </location>
</feature>
<feature type="domain" description="Fatty acid desaturase" evidence="2">
    <location>
        <begin position="50"/>
        <end position="286"/>
    </location>
</feature>
<evidence type="ECO:0000256" key="1">
    <source>
        <dbReference type="SAM" id="Phobius"/>
    </source>
</evidence>
<dbReference type="GO" id="GO:0016717">
    <property type="term" value="F:oxidoreductase activity, acting on paired donors, with oxidation of a pair of donors resulting in the reduction of molecular oxygen to two molecules of water"/>
    <property type="evidence" value="ECO:0007669"/>
    <property type="project" value="TreeGrafter"/>
</dbReference>
<dbReference type="AlphaFoldDB" id="A0A838YHK4"/>
<dbReference type="GO" id="GO:0016020">
    <property type="term" value="C:membrane"/>
    <property type="evidence" value="ECO:0007669"/>
    <property type="project" value="TreeGrafter"/>
</dbReference>
<dbReference type="PANTHER" id="PTHR19353:SF19">
    <property type="entry name" value="DELTA(5) FATTY ACID DESATURASE C-RELATED"/>
    <property type="match status" value="1"/>
</dbReference>
<keyword evidence="1" id="KW-0472">Membrane</keyword>
<evidence type="ECO:0000313" key="4">
    <source>
        <dbReference type="Proteomes" id="UP000585327"/>
    </source>
</evidence>
<dbReference type="Pfam" id="PF00487">
    <property type="entry name" value="FA_desaturase"/>
    <property type="match status" value="1"/>
</dbReference>
<accession>A0A838YHK4</accession>
<keyword evidence="1" id="KW-0812">Transmembrane</keyword>
<feature type="transmembrane region" description="Helical" evidence="1">
    <location>
        <begin position="194"/>
        <end position="216"/>
    </location>
</feature>
<dbReference type="EMBL" id="JACETM010000007">
    <property type="protein sequence ID" value="MBA4723854.1"/>
    <property type="molecule type" value="Genomic_DNA"/>
</dbReference>
<name>A0A838YHK4_9GAMM</name>
<evidence type="ECO:0000313" key="3">
    <source>
        <dbReference type="EMBL" id="MBA4723854.1"/>
    </source>
</evidence>